<keyword evidence="3" id="KW-1185">Reference proteome</keyword>
<feature type="region of interest" description="Disordered" evidence="1">
    <location>
        <begin position="76"/>
        <end position="102"/>
    </location>
</feature>
<dbReference type="EMBL" id="JBJQND010000004">
    <property type="protein sequence ID" value="KAL3878615.1"/>
    <property type="molecule type" value="Genomic_DNA"/>
</dbReference>
<proteinExistence type="predicted"/>
<protein>
    <submittedName>
        <fullName evidence="2">Uncharacterized protein</fullName>
    </submittedName>
</protein>
<comment type="caution">
    <text evidence="2">The sequence shown here is derived from an EMBL/GenBank/DDBJ whole genome shotgun (WGS) entry which is preliminary data.</text>
</comment>
<sequence length="102" mass="11256">MLDFGCNDTAPKLIEVLVALEAQGINMSEIAGLQNAGPKKMMLYPVNEAKPLLKKDTMMVKGLKAHIAEAPTFERTIGPRMTCPPPWSTNENTNSRDRKEVT</sequence>
<dbReference type="Proteomes" id="UP001634394">
    <property type="component" value="Unassembled WGS sequence"/>
</dbReference>
<reference evidence="2 3" key="1">
    <citation type="submission" date="2024-11" db="EMBL/GenBank/DDBJ databases">
        <title>Chromosome-level genome assembly of the freshwater bivalve Anodonta woodiana.</title>
        <authorList>
            <person name="Chen X."/>
        </authorList>
    </citation>
    <scope>NUCLEOTIDE SEQUENCE [LARGE SCALE GENOMIC DNA]</scope>
    <source>
        <strain evidence="2">MN2024</strain>
        <tissue evidence="2">Gills</tissue>
    </source>
</reference>
<gene>
    <name evidence="2" type="ORF">ACJMK2_030949</name>
</gene>
<name>A0ABD3WXC7_SINWO</name>
<accession>A0ABD3WXC7</accession>
<dbReference type="AlphaFoldDB" id="A0ABD3WXC7"/>
<evidence type="ECO:0000256" key="1">
    <source>
        <dbReference type="SAM" id="MobiDB-lite"/>
    </source>
</evidence>
<evidence type="ECO:0000313" key="2">
    <source>
        <dbReference type="EMBL" id="KAL3878615.1"/>
    </source>
</evidence>
<evidence type="ECO:0000313" key="3">
    <source>
        <dbReference type="Proteomes" id="UP001634394"/>
    </source>
</evidence>
<organism evidence="2 3">
    <name type="scientific">Sinanodonta woodiana</name>
    <name type="common">Chinese pond mussel</name>
    <name type="synonym">Anodonta woodiana</name>
    <dbReference type="NCBI Taxonomy" id="1069815"/>
    <lineage>
        <taxon>Eukaryota</taxon>
        <taxon>Metazoa</taxon>
        <taxon>Spiralia</taxon>
        <taxon>Lophotrochozoa</taxon>
        <taxon>Mollusca</taxon>
        <taxon>Bivalvia</taxon>
        <taxon>Autobranchia</taxon>
        <taxon>Heteroconchia</taxon>
        <taxon>Palaeoheterodonta</taxon>
        <taxon>Unionida</taxon>
        <taxon>Unionoidea</taxon>
        <taxon>Unionidae</taxon>
        <taxon>Unioninae</taxon>
        <taxon>Sinanodonta</taxon>
    </lineage>
</organism>